<dbReference type="PANTHER" id="PTHR31975:SF2">
    <property type="entry name" value="CHITIN BIOSYNTHESIS PROTEIN CHS6-RELATED"/>
    <property type="match status" value="1"/>
</dbReference>
<keyword evidence="3" id="KW-1185">Reference proteome</keyword>
<dbReference type="eggNOG" id="ENOG502QRF3">
    <property type="taxonomic scope" value="Eukaryota"/>
</dbReference>
<dbReference type="Proteomes" id="UP000005220">
    <property type="component" value="Chromosome 1"/>
</dbReference>
<dbReference type="InParanoid" id="H2AMH6"/>
<dbReference type="PANTHER" id="PTHR31975">
    <property type="entry name" value="BUD SITE SELECTION PROTEIN 7-RELATED"/>
    <property type="match status" value="1"/>
</dbReference>
<dbReference type="RefSeq" id="XP_003954711.1">
    <property type="nucleotide sequence ID" value="XM_003954662.1"/>
</dbReference>
<accession>H2AMH6</accession>
<dbReference type="Pfam" id="PF09295">
    <property type="entry name" value="ChAPs"/>
    <property type="match status" value="2"/>
</dbReference>
<gene>
    <name evidence="2" type="primary">KAFR0A01380</name>
    <name evidence="2" type="ORF">KAFR_0A01380</name>
</gene>
<evidence type="ECO:0000256" key="1">
    <source>
        <dbReference type="SAM" id="MobiDB-lite"/>
    </source>
</evidence>
<dbReference type="AlphaFoldDB" id="H2AMH6"/>
<dbReference type="GeneID" id="13882332"/>
<organism evidence="2 3">
    <name type="scientific">Kazachstania africana (strain ATCC 22294 / BCRC 22015 / CBS 2517 / CECT 1963 / NBRC 1671 / NRRL Y-8276)</name>
    <name type="common">Yeast</name>
    <name type="synonym">Kluyveromyces africanus</name>
    <dbReference type="NCBI Taxonomy" id="1071382"/>
    <lineage>
        <taxon>Eukaryota</taxon>
        <taxon>Fungi</taxon>
        <taxon>Dikarya</taxon>
        <taxon>Ascomycota</taxon>
        <taxon>Saccharomycotina</taxon>
        <taxon>Saccharomycetes</taxon>
        <taxon>Saccharomycetales</taxon>
        <taxon>Saccharomycetaceae</taxon>
        <taxon>Kazachstania</taxon>
    </lineage>
</organism>
<dbReference type="HOGENOM" id="CLU_019711_0_0_1"/>
<dbReference type="FunCoup" id="H2AMH6">
    <property type="interactions" value="62"/>
</dbReference>
<name>H2AMH6_KAZAF</name>
<dbReference type="EMBL" id="HE650821">
    <property type="protein sequence ID" value="CCF55576.1"/>
    <property type="molecule type" value="Genomic_DNA"/>
</dbReference>
<dbReference type="GO" id="GO:0006893">
    <property type="term" value="P:Golgi to plasma membrane transport"/>
    <property type="evidence" value="ECO:0007669"/>
    <property type="project" value="EnsemblFungi"/>
</dbReference>
<dbReference type="InterPro" id="IPR011990">
    <property type="entry name" value="TPR-like_helical_dom_sf"/>
</dbReference>
<evidence type="ECO:0000313" key="2">
    <source>
        <dbReference type="EMBL" id="CCF55576.1"/>
    </source>
</evidence>
<dbReference type="GO" id="GO:0034044">
    <property type="term" value="C:exomer complex"/>
    <property type="evidence" value="ECO:0007669"/>
    <property type="project" value="EnsemblFungi"/>
</dbReference>
<evidence type="ECO:0000313" key="3">
    <source>
        <dbReference type="Proteomes" id="UP000005220"/>
    </source>
</evidence>
<feature type="region of interest" description="Disordered" evidence="1">
    <location>
        <begin position="1"/>
        <end position="33"/>
    </location>
</feature>
<dbReference type="SUPFAM" id="SSF48452">
    <property type="entry name" value="TPR-like"/>
    <property type="match status" value="1"/>
</dbReference>
<reference evidence="2 3" key="1">
    <citation type="journal article" date="2011" name="Proc. Natl. Acad. Sci. U.S.A.">
        <title>Evolutionary erosion of yeast sex chromosomes by mating-type switching accidents.</title>
        <authorList>
            <person name="Gordon J.L."/>
            <person name="Armisen D."/>
            <person name="Proux-Wera E."/>
            <person name="Oheigeartaigh S.S."/>
            <person name="Byrne K.P."/>
            <person name="Wolfe K.H."/>
        </authorList>
    </citation>
    <scope>NUCLEOTIDE SEQUENCE [LARGE SCALE GENOMIC DNA]</scope>
    <source>
        <strain evidence="3">ATCC 22294 / BCRC 22015 / CBS 2517 / CECT 1963 / NBRC 1671 / NRRL Y-8276</strain>
    </source>
</reference>
<protein>
    <submittedName>
        <fullName evidence="2">Uncharacterized protein</fullName>
    </submittedName>
</protein>
<dbReference type="InterPro" id="IPR015374">
    <property type="entry name" value="ChAPs"/>
</dbReference>
<feature type="compositionally biased region" description="Basic and acidic residues" evidence="1">
    <location>
        <begin position="11"/>
        <end position="33"/>
    </location>
</feature>
<dbReference type="KEGG" id="kaf:KAFR_0A01380"/>
<proteinExistence type="predicted"/>
<dbReference type="OrthoDB" id="434695at2759"/>
<sequence>MNLLWRSASNKPKERRYSNHEGKNDRKNEDKSTSKTAYVFSEFPRIIERRFGESLGYRTHLLNDLIANDQLGLGPPDLVHTTLYDRFHKEEVGEYFYITGVDVSSCSMPLALLRMLKLGQEQYHEPGNVSTYCCTNIFSKLDIRIRYELDNTFQVSAIDCHEGTTIVQLTDPIWEETFVSCCMRSLLTNTDVERKLPGLVEYPLAIQSAGNTNSKRVVSTLCKFLPRAIDSGWDSTRSIHPTILQNYLMESLLLFLSITPNLVDFAIETLNTLIKTDPLNKLYYKIGIIAILEQSGEKDLELIKRLHETLEPLLSILDTLEPRDSNSFQLLNCISILLDLQAKFLIRRNDFELALSVAITSTELSLDSFECWYYLAKCYINLGEFDKALGAINSMPNLPAVDNIKKKILNETVLYDFYKRPLGRSRELNELDSREFYNLGSTMKKWRESDLKSMVFGRILMTNESGRGRIKHIWDEVCMDLGPIYGHQACNLLNFVSSQEVKSINDVNLLARNTIAKQYSWFESRVCELLMNIISKIGWNELLQLRSEVFVMESEYSNEKTLSSTANKDIPLNVRKKRVCERWLDQLFLDLYEDLKISSINLENKEEKLSGLEWELLGLTLLRTWHLQDAKACLQTSIMARFDPVSCQKLLELFLRKDTAELHVTELDLVLELVVQKISYDCRFYDAFQVTNLQVLIKLCSQTGVDVLKSRVASLSFIEDGVMTMIDALLNWISTTIKE</sequence>
<dbReference type="GO" id="GO:0006031">
    <property type="term" value="P:chitin biosynthetic process"/>
    <property type="evidence" value="ECO:0007669"/>
    <property type="project" value="EnsemblFungi"/>
</dbReference>
<dbReference type="Gene3D" id="1.25.40.10">
    <property type="entry name" value="Tetratricopeptide repeat domain"/>
    <property type="match status" value="1"/>
</dbReference>
<dbReference type="STRING" id="1071382.H2AMH6"/>